<sequence length="204" mass="22631">KLTLMPSTEIVFSGGDDLMKKITAFYDTVKGKGAKKAREMLQKDIDRLKNGVSLSSADKYLPLAYEENATILSYADSLLLIVCESAGVKEKANTAIKLQNEDIKYLLEDGELCRGLDEFTMTFPELTREYEKKDTVFLDDFARGSFDVPVRDLVTFTASTLPVWNGKLDILLDDLSPLVQKDSTVVVMGGTEKAAKNLAEDLEN</sequence>
<protein>
    <submittedName>
        <fullName evidence="1">Transcription-repair coupling factor</fullName>
    </submittedName>
</protein>
<evidence type="ECO:0000313" key="1">
    <source>
        <dbReference type="EMBL" id="EKC48010.1"/>
    </source>
</evidence>
<dbReference type="AlphaFoldDB" id="K1S2V3"/>
<feature type="non-terminal residue" evidence="1">
    <location>
        <position position="1"/>
    </location>
</feature>
<accession>K1S2V3</accession>
<dbReference type="InterPro" id="IPR027417">
    <property type="entry name" value="P-loop_NTPase"/>
</dbReference>
<reference evidence="1" key="1">
    <citation type="journal article" date="2013" name="Environ. Microbiol.">
        <title>Microbiota from the distal guts of lean and obese adolescents exhibit partial functional redundancy besides clear differences in community structure.</title>
        <authorList>
            <person name="Ferrer M."/>
            <person name="Ruiz A."/>
            <person name="Lanza F."/>
            <person name="Haange S.B."/>
            <person name="Oberbach A."/>
            <person name="Till H."/>
            <person name="Bargiela R."/>
            <person name="Campoy C."/>
            <person name="Segura M.T."/>
            <person name="Richter M."/>
            <person name="von Bergen M."/>
            <person name="Seifert J."/>
            <person name="Suarez A."/>
        </authorList>
    </citation>
    <scope>NUCLEOTIDE SEQUENCE</scope>
</reference>
<gene>
    <name evidence="1" type="ORF">OBE_15407</name>
</gene>
<dbReference type="EMBL" id="AJWZ01010591">
    <property type="protein sequence ID" value="EKC48010.1"/>
    <property type="molecule type" value="Genomic_DNA"/>
</dbReference>
<organism evidence="1">
    <name type="scientific">human gut metagenome</name>
    <dbReference type="NCBI Taxonomy" id="408170"/>
    <lineage>
        <taxon>unclassified sequences</taxon>
        <taxon>metagenomes</taxon>
        <taxon>organismal metagenomes</taxon>
    </lineage>
</organism>
<feature type="non-terminal residue" evidence="1">
    <location>
        <position position="204"/>
    </location>
</feature>
<proteinExistence type="predicted"/>
<dbReference type="SUPFAM" id="SSF52540">
    <property type="entry name" value="P-loop containing nucleoside triphosphate hydrolases"/>
    <property type="match status" value="1"/>
</dbReference>
<name>K1S2V3_9ZZZZ</name>
<comment type="caution">
    <text evidence="1">The sequence shown here is derived from an EMBL/GenBank/DDBJ whole genome shotgun (WGS) entry which is preliminary data.</text>
</comment>